<accession>A0A8H7QHY0</accession>
<evidence type="ECO:0000256" key="1">
    <source>
        <dbReference type="SAM" id="MobiDB-lite"/>
    </source>
</evidence>
<reference evidence="2" key="1">
    <citation type="submission" date="2020-12" db="EMBL/GenBank/DDBJ databases">
        <title>Metabolic potential, ecology and presence of endohyphal bacteria is reflected in genomic diversity of Mucoromycotina.</title>
        <authorList>
            <person name="Muszewska A."/>
            <person name="Okrasinska A."/>
            <person name="Steczkiewicz K."/>
            <person name="Drgas O."/>
            <person name="Orlowska M."/>
            <person name="Perlinska-Lenart U."/>
            <person name="Aleksandrzak-Piekarczyk T."/>
            <person name="Szatraj K."/>
            <person name="Zielenkiewicz U."/>
            <person name="Pilsyk S."/>
            <person name="Malc E."/>
            <person name="Mieczkowski P."/>
            <person name="Kruszewska J.S."/>
            <person name="Biernat P."/>
            <person name="Pawlowska J."/>
        </authorList>
    </citation>
    <scope>NUCLEOTIDE SEQUENCE</scope>
    <source>
        <strain evidence="2">CBS 226.32</strain>
    </source>
</reference>
<feature type="compositionally biased region" description="Basic and acidic residues" evidence="1">
    <location>
        <begin position="7"/>
        <end position="21"/>
    </location>
</feature>
<dbReference type="Pfam" id="PF08568">
    <property type="entry name" value="Kinetochor_Ybp2"/>
    <property type="match status" value="1"/>
</dbReference>
<dbReference type="InterPro" id="IPR019516">
    <property type="entry name" value="Glomulin/ALF4"/>
</dbReference>
<keyword evidence="3" id="KW-1185">Reference proteome</keyword>
<sequence>MKSARRSIKDTSDNKRRWRDKFKQQCSDRIKHARQEKIDKIREDQLMHKILEQEWDIFKRENETAMRNEGIDDIDNLIEESILKIDEEAEMYSKEMEEGLGQALDEYQAIICVNCQKAKVTSSELKGVKVLSCPNCGFYATEMCLNTILESNSMLKLVDSLRFAKNVDFLGTSGFSIMQDLLPFINSSNDDIQASAYISMQYLSDYLDQDELVESMMDQLICIDWEVEDLDAYYKTARLSTVYVELFGRGLEKMTKPRDWMLFLPFLSNYFVKIITATEPVLVENSSFGSSSQRSLWDTIIILIANNFLDFIEFIHLKTVVQDPSTFPFDSTNIGKENGDTKRRYLAYYLLNLLFEKIVAHFDMQLSETYFKMYNPVYASRIKIHRAGTAAKINAEDAAYKPMFDIVHRSMELALKYGLSFDKMHQLQTSIVNNSDSSISSEDEMMENDRQMINARLYPLSYNGIAILLSLSLYDKAIYPKISLKTSIGLLNNDTDIYKMAQKYIGIVLNLVTRCSDYVCQADKGVFVMLYIAENIKDVVVSLNDLEKMIPGPCGNEVAFPASRIIEIITTVASTCPDSTIRFVTYKLIEKFINYGNEEVQLFLFEELLVRCPFPSMKVAAIGLLKDHVWKVLDEKKLPSVLASPVLVTEFVPLILHYKDEWETKQSEFWDDYSYIMQALGFYRTLYQKDIYHKYTAIWDTVDAVNSTYFDPLSKLLGKIDKKNLSEEMQIETMEHQIKLIQSDILQQRY</sequence>
<dbReference type="SUPFAM" id="SSF48371">
    <property type="entry name" value="ARM repeat"/>
    <property type="match status" value="1"/>
</dbReference>
<dbReference type="InterPro" id="IPR016024">
    <property type="entry name" value="ARM-type_fold"/>
</dbReference>
<dbReference type="EMBL" id="JAEPRC010000786">
    <property type="protein sequence ID" value="KAG2191806.1"/>
    <property type="molecule type" value="Genomic_DNA"/>
</dbReference>
<dbReference type="OrthoDB" id="5396786at2759"/>
<gene>
    <name evidence="2" type="ORF">INT46_001162</name>
</gene>
<dbReference type="PANTHER" id="PTHR15430:SF1">
    <property type="entry name" value="GLOMULIN"/>
    <property type="match status" value="1"/>
</dbReference>
<protein>
    <submittedName>
        <fullName evidence="2">Uncharacterized protein</fullName>
    </submittedName>
</protein>
<proteinExistence type="predicted"/>
<evidence type="ECO:0000313" key="2">
    <source>
        <dbReference type="EMBL" id="KAG2191806.1"/>
    </source>
</evidence>
<dbReference type="GO" id="GO:0005737">
    <property type="term" value="C:cytoplasm"/>
    <property type="evidence" value="ECO:0007669"/>
    <property type="project" value="TreeGrafter"/>
</dbReference>
<evidence type="ECO:0000313" key="3">
    <source>
        <dbReference type="Proteomes" id="UP000650833"/>
    </source>
</evidence>
<dbReference type="PANTHER" id="PTHR15430">
    <property type="entry name" value="GLOMULIN"/>
    <property type="match status" value="1"/>
</dbReference>
<dbReference type="GO" id="GO:0055105">
    <property type="term" value="F:ubiquitin-protein transferase inhibitor activity"/>
    <property type="evidence" value="ECO:0007669"/>
    <property type="project" value="TreeGrafter"/>
</dbReference>
<dbReference type="InterPro" id="IPR013877">
    <property type="entry name" value="YAP-bd/ALF4/Glomulin"/>
</dbReference>
<dbReference type="AlphaFoldDB" id="A0A8H7QHY0"/>
<comment type="caution">
    <text evidence="2">The sequence shown here is derived from an EMBL/GenBank/DDBJ whole genome shotgun (WGS) entry which is preliminary data.</text>
</comment>
<organism evidence="2 3">
    <name type="scientific">Mucor plumbeus</name>
    <dbReference type="NCBI Taxonomy" id="97098"/>
    <lineage>
        <taxon>Eukaryota</taxon>
        <taxon>Fungi</taxon>
        <taxon>Fungi incertae sedis</taxon>
        <taxon>Mucoromycota</taxon>
        <taxon>Mucoromycotina</taxon>
        <taxon>Mucoromycetes</taxon>
        <taxon>Mucorales</taxon>
        <taxon>Mucorineae</taxon>
        <taxon>Mucoraceae</taxon>
        <taxon>Mucor</taxon>
    </lineage>
</organism>
<feature type="region of interest" description="Disordered" evidence="1">
    <location>
        <begin position="1"/>
        <end position="21"/>
    </location>
</feature>
<name>A0A8H7QHY0_9FUNG</name>
<dbReference type="Proteomes" id="UP000650833">
    <property type="component" value="Unassembled WGS sequence"/>
</dbReference>